<dbReference type="EMBL" id="CP010407">
    <property type="protein sequence ID" value="AJF68606.1"/>
    <property type="molecule type" value="Genomic_DNA"/>
</dbReference>
<dbReference type="AlphaFoldDB" id="A0A0B5I7Q1"/>
<reference evidence="2 3" key="1">
    <citation type="submission" date="2014-12" db="EMBL/GenBank/DDBJ databases">
        <title>Complete genome sequence of Streptomyces vietnamensis strain GIMV4.0001, a genetic manipulable producer of the benzoisochromanequinone antibiotic granaticin.</title>
        <authorList>
            <person name="Deng M.R."/>
            <person name="Guo J."/>
            <person name="Ma L.Y."/>
            <person name="Feng G.D."/>
            <person name="Mo C.Y."/>
            <person name="Zhu H.H."/>
        </authorList>
    </citation>
    <scope>NUCLEOTIDE SEQUENCE [LARGE SCALE GENOMIC DNA]</scope>
    <source>
        <strain evidence="3">GIMV4.0001</strain>
    </source>
</reference>
<name>A0A0B5I7Q1_9ACTN</name>
<dbReference type="HOGENOM" id="CLU_1365600_0_0_11"/>
<feature type="compositionally biased region" description="Gly residues" evidence="1">
    <location>
        <begin position="189"/>
        <end position="200"/>
    </location>
</feature>
<evidence type="ECO:0000313" key="3">
    <source>
        <dbReference type="Proteomes" id="UP000031774"/>
    </source>
</evidence>
<dbReference type="KEGG" id="svt:SVTN_34000"/>
<dbReference type="Proteomes" id="UP000031774">
    <property type="component" value="Chromosome"/>
</dbReference>
<organism evidence="2 3">
    <name type="scientific">Streptomyces vietnamensis</name>
    <dbReference type="NCBI Taxonomy" id="362257"/>
    <lineage>
        <taxon>Bacteria</taxon>
        <taxon>Bacillati</taxon>
        <taxon>Actinomycetota</taxon>
        <taxon>Actinomycetes</taxon>
        <taxon>Kitasatosporales</taxon>
        <taxon>Streptomycetaceae</taxon>
        <taxon>Streptomyces</taxon>
    </lineage>
</organism>
<sequence length="200" mass="21575">MVGEVSDHVRGYEYQGGDGDVGRYDTGTATRLARRAVEAAAPHELPQFPMTAEAFHRSPVKYRLWPVHRDEPLGIGLDVVAALISTAALSAAAQVLSHLAQQSTAQAVDTTRSRLLPRLLRRRTRRAVEPAATPVEVERLTAEQLTRLREVARQAALRWRVPEPQAQAIADGIVAELATLSREGPEAGEPGGEGPAGAVR</sequence>
<accession>A0A0B5I7Q1</accession>
<gene>
    <name evidence="2" type="ORF">SVTN_34000</name>
</gene>
<feature type="region of interest" description="Disordered" evidence="1">
    <location>
        <begin position="180"/>
        <end position="200"/>
    </location>
</feature>
<keyword evidence="3" id="KW-1185">Reference proteome</keyword>
<protein>
    <submittedName>
        <fullName evidence="2">Uncharacterized protein</fullName>
    </submittedName>
</protein>
<evidence type="ECO:0000313" key="2">
    <source>
        <dbReference type="EMBL" id="AJF68606.1"/>
    </source>
</evidence>
<dbReference type="STRING" id="362257.SVTN_34000"/>
<proteinExistence type="predicted"/>
<evidence type="ECO:0000256" key="1">
    <source>
        <dbReference type="SAM" id="MobiDB-lite"/>
    </source>
</evidence>